<dbReference type="EMBL" id="CBLY010000008">
    <property type="protein sequence ID" value="CDG32653.1"/>
    <property type="molecule type" value="Genomic_DNA"/>
</dbReference>
<proteinExistence type="predicted"/>
<comment type="caution">
    <text evidence="1">The sequence shown here is derived from an EMBL/GenBank/DDBJ whole genome shotgun (WGS) entry which is preliminary data.</text>
</comment>
<reference evidence="1 2" key="2">
    <citation type="journal article" date="2014" name="PLoS ONE">
        <title>Evolution of mitochondria reconstructed from the energy metabolism of living bacteria.</title>
        <authorList>
            <person name="Degli Esposti M."/>
            <person name="Chouaia B."/>
            <person name="Comandatore F."/>
            <person name="Crotti E."/>
            <person name="Sassera D."/>
            <person name="Lievens P.M."/>
            <person name="Daffonchio D."/>
            <person name="Bandi C."/>
        </authorList>
    </citation>
    <scope>NUCLEOTIDE SEQUENCE [LARGE SCALE GENOMIC DNA]</scope>
    <source>
        <strain evidence="2">AM169</strain>
    </source>
</reference>
<evidence type="ECO:0000313" key="1">
    <source>
        <dbReference type="EMBL" id="CDG32653.1"/>
    </source>
</evidence>
<name>A0A7U7G3U2_9PROT</name>
<evidence type="ECO:0000313" key="2">
    <source>
        <dbReference type="Proteomes" id="UP000027590"/>
    </source>
</evidence>
<organism evidence="1 2">
    <name type="scientific">Parasaccharibacter apium</name>
    <dbReference type="NCBI Taxonomy" id="1510841"/>
    <lineage>
        <taxon>Bacteria</taxon>
        <taxon>Pseudomonadati</taxon>
        <taxon>Pseudomonadota</taxon>
        <taxon>Alphaproteobacteria</taxon>
        <taxon>Acetobacterales</taxon>
        <taxon>Acetobacteraceae</taxon>
        <taxon>Parasaccharibacter</taxon>
    </lineage>
</organism>
<gene>
    <name evidence="1" type="ORF">SACS_1792</name>
</gene>
<dbReference type="AlphaFoldDB" id="A0A7U7G3U2"/>
<reference evidence="1 2" key="1">
    <citation type="journal article" date="2014" name="Genome Biol. Evol.">
        <title>Acetic acid bacteria genomes reveal functional traits for adaptation to life in insect guts.</title>
        <authorList>
            <person name="Chouaia B."/>
            <person name="Gaiarsa S."/>
            <person name="Crotti E."/>
            <person name="Comandatore F."/>
            <person name="Degli Esposti M."/>
            <person name="Ricci I."/>
            <person name="Alma A."/>
            <person name="Favia G."/>
            <person name="Bandi C."/>
            <person name="Daffonchio D."/>
        </authorList>
    </citation>
    <scope>NUCLEOTIDE SEQUENCE [LARGE SCALE GENOMIC DNA]</scope>
    <source>
        <strain evidence="2">AM169</strain>
    </source>
</reference>
<accession>A0A7U7G3U2</accession>
<protein>
    <submittedName>
        <fullName evidence="1">Uncharacterized protein</fullName>
    </submittedName>
</protein>
<sequence length="414" mass="41809">MVTKSHITATPDVGQILVIGGLADVQLCPLVDINKGGVGNGTLASEGKGTVVDGRGAGVAVVACQCLGARSRFDNGSLVVASIPYDGGKSVVLVEGTDCQCLVAQRHVAIAGQGADGHTIGRFRDINRGPIAVVLDCGLVCCCIVRKEHMPGIADGGLRGRAVVPEGDAGVVRVRDVGRVGNAPVVEIQGAVVIDDDVAVAHGGRFVLPAIHVDDGPCRDVQVATFGCAVRGAKWGFVIGIDNDIGPTNTPVALDVRPAQIGVVGIEVEHRHSAALGAASILQGRAEPGIVRGAPDGYVGPPGTNDGAIVVVSMTIEVNGGAVISQNSIAVGVGGEVLADPQRPPADAQSAVLGAQAGIGGDFQHTIGDDGSAIVAVVAVQNERTRIRLYEGRRVAGIILDGCLDDGKVGVTIA</sequence>
<dbReference type="Proteomes" id="UP000027590">
    <property type="component" value="Unassembled WGS sequence"/>
</dbReference>